<reference evidence="3" key="1">
    <citation type="submission" date="2017-02" db="UniProtKB">
        <authorList>
            <consortium name="WormBaseParasite"/>
        </authorList>
    </citation>
    <scope>IDENTIFICATION</scope>
</reference>
<reference evidence="1" key="2">
    <citation type="submission" date="2018-11" db="EMBL/GenBank/DDBJ databases">
        <authorList>
            <consortium name="Pathogen Informatics"/>
        </authorList>
    </citation>
    <scope>NUCLEOTIDE SEQUENCE [LARGE SCALE GENOMIC DNA]</scope>
</reference>
<evidence type="ECO:0000313" key="3">
    <source>
        <dbReference type="WBParaSite" id="BTMF_0000392601-mRNA-1"/>
    </source>
</evidence>
<dbReference type="Proteomes" id="UP000280834">
    <property type="component" value="Unassembled WGS sequence"/>
</dbReference>
<gene>
    <name evidence="1" type="ORF">BTMF_LOCUS3229</name>
</gene>
<evidence type="ECO:0000313" key="1">
    <source>
        <dbReference type="EMBL" id="VDO14310.1"/>
    </source>
</evidence>
<accession>A0A0R3QC46</accession>
<organism evidence="3">
    <name type="scientific">Brugia timori</name>
    <dbReference type="NCBI Taxonomy" id="42155"/>
    <lineage>
        <taxon>Eukaryota</taxon>
        <taxon>Metazoa</taxon>
        <taxon>Ecdysozoa</taxon>
        <taxon>Nematoda</taxon>
        <taxon>Chromadorea</taxon>
        <taxon>Rhabditida</taxon>
        <taxon>Spirurina</taxon>
        <taxon>Spiruromorpha</taxon>
        <taxon>Filarioidea</taxon>
        <taxon>Onchocercidae</taxon>
        <taxon>Brugia</taxon>
    </lineage>
</organism>
<protein>
    <submittedName>
        <fullName evidence="3">Spore coat associated protein CotJA</fullName>
    </submittedName>
</protein>
<evidence type="ECO:0000313" key="2">
    <source>
        <dbReference type="Proteomes" id="UP000280834"/>
    </source>
</evidence>
<dbReference type="EMBL" id="UZAG01002864">
    <property type="protein sequence ID" value="VDO14310.1"/>
    <property type="molecule type" value="Genomic_DNA"/>
</dbReference>
<sequence>MCECIPSLSMPVAGYWALRGGFTPRANPRYPNAHFPQRDMFRQPRS</sequence>
<name>A0A0R3QC46_9BILA</name>
<keyword evidence="2" id="KW-1185">Reference proteome</keyword>
<dbReference type="STRING" id="42155.A0A0R3QC46"/>
<dbReference type="AlphaFoldDB" id="A0A0R3QC46"/>
<dbReference type="WBParaSite" id="BTMF_0000392601-mRNA-1">
    <property type="protein sequence ID" value="BTMF_0000392601-mRNA-1"/>
    <property type="gene ID" value="BTMF_0000392601"/>
</dbReference>
<proteinExistence type="predicted"/>